<dbReference type="GO" id="GO:0016861">
    <property type="term" value="F:intramolecular oxidoreductase activity, interconverting aldoses and ketoses"/>
    <property type="evidence" value="ECO:0007669"/>
    <property type="project" value="UniProtKB-ARBA"/>
</dbReference>
<dbReference type="NCBIfam" id="NF004051">
    <property type="entry name" value="PRK05571.1"/>
    <property type="match status" value="1"/>
</dbReference>
<comment type="similarity">
    <text evidence="1">Belongs to the LacAB/RpiB family.</text>
</comment>
<dbReference type="InterPro" id="IPR036569">
    <property type="entry name" value="RpiB_LacA_LacB_sf"/>
</dbReference>
<dbReference type="NCBIfam" id="TIGR00689">
    <property type="entry name" value="rpiB_lacA_lacB"/>
    <property type="match status" value="1"/>
</dbReference>
<evidence type="ECO:0000313" key="5">
    <source>
        <dbReference type="EMBL" id="QPL19378.1"/>
    </source>
</evidence>
<dbReference type="Pfam" id="PF02502">
    <property type="entry name" value="LacAB_rpiB"/>
    <property type="match status" value="1"/>
</dbReference>
<feature type="binding site" evidence="4">
    <location>
        <position position="132"/>
    </location>
    <ligand>
        <name>D-ribulose 5-phosphate</name>
        <dbReference type="ChEBI" id="CHEBI:58121"/>
    </ligand>
</feature>
<dbReference type="RefSeq" id="WP_194334232.1">
    <property type="nucleotide sequence ID" value="NZ_CP063072.1"/>
</dbReference>
<keyword evidence="5" id="KW-0614">Plasmid</keyword>
<feature type="binding site" evidence="4">
    <location>
        <begin position="66"/>
        <end position="70"/>
    </location>
    <ligand>
        <name>D-ribulose 5-phosphate</name>
        <dbReference type="ChEBI" id="CHEBI:58121"/>
    </ligand>
</feature>
<dbReference type="NCBIfam" id="TIGR01120">
    <property type="entry name" value="rpiB"/>
    <property type="match status" value="1"/>
</dbReference>
<dbReference type="PANTHER" id="PTHR43732">
    <property type="entry name" value="RIBOSE 5-PHOSPHATE ISOMERASE-RELATED"/>
    <property type="match status" value="1"/>
</dbReference>
<organism evidence="5">
    <name type="scientific">Listeria seeligeri</name>
    <dbReference type="NCBI Taxonomy" id="1640"/>
    <lineage>
        <taxon>Bacteria</taxon>
        <taxon>Bacillati</taxon>
        <taxon>Bacillota</taxon>
        <taxon>Bacilli</taxon>
        <taxon>Bacillales</taxon>
        <taxon>Listeriaceae</taxon>
        <taxon>Listeria</taxon>
    </lineage>
</organism>
<gene>
    <name evidence="5" type="ORF">pLIS400176c</name>
</gene>
<accession>A0A7T0MAK5</accession>
<evidence type="ECO:0000256" key="3">
    <source>
        <dbReference type="PIRSR" id="PIRSR005384-1"/>
    </source>
</evidence>
<evidence type="ECO:0000256" key="4">
    <source>
        <dbReference type="PIRSR" id="PIRSR005384-2"/>
    </source>
</evidence>
<sequence>MKIAIGSDHVGYELKPTIIDYLEELGHEVTDFGPYSAERTNYPTYGEKVAEEVSSGNFEGGILICGTGVGISITANKVKGIRAVVCSEPYSAKLSKAHNNTNILAFGSRVVGSELAKMIVKEWLDAKFEGGRHKTRVDMLKDIEERQTM</sequence>
<evidence type="ECO:0000256" key="1">
    <source>
        <dbReference type="ARBA" id="ARBA00008754"/>
    </source>
</evidence>
<feature type="active site" description="Proton acceptor" evidence="3">
    <location>
        <position position="65"/>
    </location>
</feature>
<feature type="binding site" evidence="4">
    <location>
        <begin position="8"/>
        <end position="9"/>
    </location>
    <ligand>
        <name>D-ribulose 5-phosphate</name>
        <dbReference type="ChEBI" id="CHEBI:58121"/>
    </ligand>
</feature>
<evidence type="ECO:0000256" key="2">
    <source>
        <dbReference type="ARBA" id="ARBA00023235"/>
    </source>
</evidence>
<dbReference type="SUPFAM" id="SSF89623">
    <property type="entry name" value="Ribose/Galactose isomerase RpiB/AlsB"/>
    <property type="match status" value="1"/>
</dbReference>
<dbReference type="Gene3D" id="3.40.1400.10">
    <property type="entry name" value="Sugar-phosphate isomerase, RpiB/LacA/LacB"/>
    <property type="match status" value="1"/>
</dbReference>
<name>A0A7T0MAK5_LISSE</name>
<feature type="binding site" evidence="4">
    <location>
        <position position="109"/>
    </location>
    <ligand>
        <name>D-ribulose 5-phosphate</name>
        <dbReference type="ChEBI" id="CHEBI:58121"/>
    </ligand>
</feature>
<keyword evidence="2 5" id="KW-0413">Isomerase</keyword>
<dbReference type="AlphaFoldDB" id="A0A7T0MAK5"/>
<dbReference type="GO" id="GO:0005975">
    <property type="term" value="P:carbohydrate metabolic process"/>
    <property type="evidence" value="ECO:0007669"/>
    <property type="project" value="InterPro"/>
</dbReference>
<dbReference type="InterPro" id="IPR004785">
    <property type="entry name" value="RpiB"/>
</dbReference>
<proteinExistence type="inferred from homology"/>
<protein>
    <submittedName>
        <fullName evidence="5">Ribose 5-phosphate isomerase B</fullName>
    </submittedName>
</protein>
<geneLocation type="plasmid" evidence="5">
    <name>pLIS4</name>
</geneLocation>
<feature type="binding site" evidence="4">
    <location>
        <position position="136"/>
    </location>
    <ligand>
        <name>D-ribulose 5-phosphate</name>
        <dbReference type="ChEBI" id="CHEBI:58121"/>
    </ligand>
</feature>
<dbReference type="InterPro" id="IPR051812">
    <property type="entry name" value="SPI_LacAB/RpiB"/>
</dbReference>
<reference evidence="5" key="2">
    <citation type="submission" date="2020-10" db="EMBL/GenBank/DDBJ databases">
        <authorList>
            <person name="Chmielowska C.A."/>
            <person name="Korsak D."/>
            <person name="Bartosik D."/>
        </authorList>
    </citation>
    <scope>NUCLEOTIDE SEQUENCE</scope>
    <source>
        <strain evidence="5">Sr12</strain>
        <plasmid evidence="5">pLIS4</plasmid>
    </source>
</reference>
<feature type="active site" description="Proton donor" evidence="3">
    <location>
        <position position="98"/>
    </location>
</feature>
<dbReference type="InterPro" id="IPR003500">
    <property type="entry name" value="RpiB_LacA_LacB"/>
</dbReference>
<dbReference type="PIRSF" id="PIRSF005384">
    <property type="entry name" value="RpiB_LacA_B"/>
    <property type="match status" value="1"/>
</dbReference>
<feature type="binding site" evidence="4">
    <location>
        <position position="99"/>
    </location>
    <ligand>
        <name>D-ribulose 5-phosphate</name>
        <dbReference type="ChEBI" id="CHEBI:58121"/>
    </ligand>
</feature>
<dbReference type="EMBL" id="MW124301">
    <property type="protein sequence ID" value="QPL19378.1"/>
    <property type="molecule type" value="Genomic_DNA"/>
</dbReference>
<dbReference type="PANTHER" id="PTHR43732:SF1">
    <property type="entry name" value="RIBOSE 5-PHOSPHATE ISOMERASE"/>
    <property type="match status" value="1"/>
</dbReference>
<reference evidence="5" key="1">
    <citation type="journal article" date="2020" name="Int. J. Mol. Sci.">
        <title>Genetic Carriers and Genomic Distribution of cadA6-A Novel Variant of a Cadmium Resistance Determinant Identified in Listeria spp.</title>
        <authorList>
            <person name="Chmielowska C."/>
            <person name="Korsak D."/>
            <person name="Szmulkowska B."/>
            <person name="Krop A."/>
            <person name="Lipka K."/>
            <person name="Krupinska M."/>
            <person name="Bartosik D."/>
        </authorList>
    </citation>
    <scope>NUCLEOTIDE SEQUENCE</scope>
    <source>
        <strain evidence="5">Sr12</strain>
    </source>
</reference>